<dbReference type="HAMAP" id="MF_01393">
    <property type="entry name" value="ATP_synth_a_bact"/>
    <property type="match status" value="1"/>
</dbReference>
<keyword evidence="7 11" id="KW-1133">Transmembrane helix</keyword>
<dbReference type="CDD" id="cd00310">
    <property type="entry name" value="ATP-synt_Fo_a_6"/>
    <property type="match status" value="1"/>
</dbReference>
<gene>
    <name evidence="11" type="primary">atpB</name>
    <name evidence="13" type="ORF">HE1_00730</name>
</gene>
<sequence length="239" mass="26706">MDPLAQFQVKTLFPLKFLGIDISITNSSAYMILITFLVLLFFKWGLRHLSLVPSRWQSAAELPVYLLEKMVQEVNGVQGGPFVPMICSAFFFVFLGNVLGLFPYAFTITGQLIVNLTLALILFVFATAVGLYRQGVGYMRIFFPKDVPWVIAPVLVPIEVISYISRPVSLSVRLFVNMLAGHSMMKIIGTFVIMMGPLGIVPMVLNVIFTGFELFIAFLQAYVFSILSCIYLNDALQGH</sequence>
<feature type="transmembrane region" description="Helical" evidence="11">
    <location>
        <begin position="112"/>
        <end position="132"/>
    </location>
</feature>
<dbReference type="OrthoDB" id="9809130at2"/>
<feature type="transmembrane region" description="Helical" evidence="11">
    <location>
        <begin position="215"/>
        <end position="233"/>
    </location>
</feature>
<keyword evidence="5 11" id="KW-0812">Transmembrane</keyword>
<evidence type="ECO:0000256" key="4">
    <source>
        <dbReference type="ARBA" id="ARBA00022547"/>
    </source>
</evidence>
<accession>A0A023E0A4</accession>
<evidence type="ECO:0000256" key="5">
    <source>
        <dbReference type="ARBA" id="ARBA00022692"/>
    </source>
</evidence>
<comment type="caution">
    <text evidence="13">The sequence shown here is derived from an EMBL/GenBank/DDBJ whole genome shotgun (WGS) entry which is preliminary data.</text>
</comment>
<dbReference type="NCBIfam" id="NF004482">
    <property type="entry name" value="PRK05815.2-4"/>
    <property type="match status" value="1"/>
</dbReference>
<evidence type="ECO:0000256" key="10">
    <source>
        <dbReference type="ARBA" id="ARBA00023310"/>
    </source>
</evidence>
<dbReference type="Pfam" id="PF00119">
    <property type="entry name" value="ATP-synt_A"/>
    <property type="match status" value="1"/>
</dbReference>
<dbReference type="GO" id="GO:0005886">
    <property type="term" value="C:plasma membrane"/>
    <property type="evidence" value="ECO:0007669"/>
    <property type="project" value="UniProtKB-SubCell"/>
</dbReference>
<dbReference type="Proteomes" id="UP000024842">
    <property type="component" value="Unassembled WGS sequence"/>
</dbReference>
<reference evidence="13 14" key="1">
    <citation type="journal article" date="2014" name="FEMS Microbiol. Lett.">
        <title>Draft genome sequences of three Holospora species (Holospora obtusa, Holospora undulata, and Holospora elegans), endonuclear symbiotic bacteria of the ciliate Paramecium caudatum.</title>
        <authorList>
            <person name="Dohra H."/>
            <person name="Tanaka K."/>
            <person name="Suzuki T."/>
            <person name="Fujishima M."/>
            <person name="Suzuki H."/>
        </authorList>
    </citation>
    <scope>NUCLEOTIDE SEQUENCE [LARGE SCALE GENOMIC DNA]</scope>
    <source>
        <strain evidence="13 14">E1</strain>
    </source>
</reference>
<dbReference type="NCBIfam" id="TIGR01131">
    <property type="entry name" value="ATP_synt_6_or_A"/>
    <property type="match status" value="1"/>
</dbReference>
<dbReference type="PANTHER" id="PTHR11410">
    <property type="entry name" value="ATP SYNTHASE SUBUNIT A"/>
    <property type="match status" value="1"/>
</dbReference>
<keyword evidence="3 11" id="KW-0813">Transport</keyword>
<keyword evidence="11" id="KW-1003">Cell membrane</keyword>
<evidence type="ECO:0000256" key="8">
    <source>
        <dbReference type="ARBA" id="ARBA00023065"/>
    </source>
</evidence>
<dbReference type="InterPro" id="IPR023011">
    <property type="entry name" value="ATP_synth_F0_asu_AS"/>
</dbReference>
<dbReference type="Gene3D" id="1.20.120.220">
    <property type="entry name" value="ATP synthase, F0 complex, subunit A"/>
    <property type="match status" value="1"/>
</dbReference>
<proteinExistence type="inferred from homology"/>
<feature type="transmembrane region" description="Helical" evidence="11">
    <location>
        <begin position="28"/>
        <end position="46"/>
    </location>
</feature>
<evidence type="ECO:0000256" key="9">
    <source>
        <dbReference type="ARBA" id="ARBA00023136"/>
    </source>
</evidence>
<keyword evidence="8 11" id="KW-0406">Ion transport</keyword>
<comment type="similarity">
    <text evidence="2 11 12">Belongs to the ATPase A chain family.</text>
</comment>
<evidence type="ECO:0000313" key="13">
    <source>
        <dbReference type="EMBL" id="GAJ46397.1"/>
    </source>
</evidence>
<keyword evidence="4 11" id="KW-0138">CF(0)</keyword>
<feature type="transmembrane region" description="Helical" evidence="11">
    <location>
        <begin position="187"/>
        <end position="209"/>
    </location>
</feature>
<comment type="function">
    <text evidence="11 12">Key component of the proton channel; it plays a direct role in the translocation of protons across the membrane.</text>
</comment>
<name>A0A023E0A4_9PROT</name>
<keyword evidence="10 11" id="KW-0066">ATP synthesis</keyword>
<dbReference type="EMBL" id="BAUP01000089">
    <property type="protein sequence ID" value="GAJ46397.1"/>
    <property type="molecule type" value="Genomic_DNA"/>
</dbReference>
<dbReference type="PROSITE" id="PS00449">
    <property type="entry name" value="ATPASE_A"/>
    <property type="match status" value="1"/>
</dbReference>
<evidence type="ECO:0000313" key="14">
    <source>
        <dbReference type="Proteomes" id="UP000024842"/>
    </source>
</evidence>
<evidence type="ECO:0000256" key="6">
    <source>
        <dbReference type="ARBA" id="ARBA00022781"/>
    </source>
</evidence>
<dbReference type="SUPFAM" id="SSF81336">
    <property type="entry name" value="F1F0 ATP synthase subunit A"/>
    <property type="match status" value="1"/>
</dbReference>
<evidence type="ECO:0000256" key="12">
    <source>
        <dbReference type="RuleBase" id="RU000483"/>
    </source>
</evidence>
<dbReference type="InterPro" id="IPR000568">
    <property type="entry name" value="ATP_synth_F0_asu"/>
</dbReference>
<dbReference type="STRING" id="1427503.HE1_00730"/>
<dbReference type="GO" id="GO:0045259">
    <property type="term" value="C:proton-transporting ATP synthase complex"/>
    <property type="evidence" value="ECO:0007669"/>
    <property type="project" value="UniProtKB-KW"/>
</dbReference>
<dbReference type="InterPro" id="IPR045083">
    <property type="entry name" value="ATP_synth_F0_asu_bact/mt"/>
</dbReference>
<evidence type="ECO:0000256" key="3">
    <source>
        <dbReference type="ARBA" id="ARBA00022448"/>
    </source>
</evidence>
<organism evidence="13 14">
    <name type="scientific">Holospora elegans E1</name>
    <dbReference type="NCBI Taxonomy" id="1427503"/>
    <lineage>
        <taxon>Bacteria</taxon>
        <taxon>Pseudomonadati</taxon>
        <taxon>Pseudomonadota</taxon>
        <taxon>Alphaproteobacteria</taxon>
        <taxon>Holosporales</taxon>
        <taxon>Holosporaceae</taxon>
        <taxon>Holospora</taxon>
    </lineage>
</organism>
<evidence type="ECO:0000256" key="1">
    <source>
        <dbReference type="ARBA" id="ARBA00004141"/>
    </source>
</evidence>
<dbReference type="GO" id="GO:0046933">
    <property type="term" value="F:proton-transporting ATP synthase activity, rotational mechanism"/>
    <property type="evidence" value="ECO:0007669"/>
    <property type="project" value="UniProtKB-UniRule"/>
</dbReference>
<dbReference type="PRINTS" id="PR00123">
    <property type="entry name" value="ATPASEA"/>
</dbReference>
<keyword evidence="9 11" id="KW-0472">Membrane</keyword>
<keyword evidence="14" id="KW-1185">Reference proteome</keyword>
<dbReference type="PANTHER" id="PTHR11410:SF0">
    <property type="entry name" value="ATP SYNTHASE SUBUNIT A"/>
    <property type="match status" value="1"/>
</dbReference>
<dbReference type="AlphaFoldDB" id="A0A023E0A4"/>
<keyword evidence="6 11" id="KW-0375">Hydrogen ion transport</keyword>
<evidence type="ECO:0000256" key="7">
    <source>
        <dbReference type="ARBA" id="ARBA00022989"/>
    </source>
</evidence>
<dbReference type="InterPro" id="IPR035908">
    <property type="entry name" value="F0_ATP_A_sf"/>
</dbReference>
<protein>
    <recommendedName>
        <fullName evidence="11 12">ATP synthase subunit a</fullName>
    </recommendedName>
    <alternativeName>
        <fullName evidence="11">ATP synthase F0 sector subunit a</fullName>
    </alternativeName>
    <alternativeName>
        <fullName evidence="11">F-ATPase subunit 6</fullName>
    </alternativeName>
</protein>
<dbReference type="RefSeq" id="WP_035544855.1">
    <property type="nucleotide sequence ID" value="NZ_BAUP01000089.1"/>
</dbReference>
<evidence type="ECO:0000256" key="2">
    <source>
        <dbReference type="ARBA" id="ARBA00006810"/>
    </source>
</evidence>
<evidence type="ECO:0000256" key="11">
    <source>
        <dbReference type="HAMAP-Rule" id="MF_01393"/>
    </source>
</evidence>
<comment type="subcellular location">
    <subcellularLocation>
        <location evidence="11 12">Cell membrane</location>
        <topology evidence="11 12">Multi-pass membrane protein</topology>
    </subcellularLocation>
    <subcellularLocation>
        <location evidence="1">Membrane</location>
        <topology evidence="1">Multi-pass membrane protein</topology>
    </subcellularLocation>
</comment>
<feature type="transmembrane region" description="Helical" evidence="11">
    <location>
        <begin position="82"/>
        <end position="106"/>
    </location>
</feature>